<comment type="similarity">
    <text evidence="2">Belongs to the PPase family.</text>
</comment>
<evidence type="ECO:0000256" key="3">
    <source>
        <dbReference type="ARBA" id="ARBA00012146"/>
    </source>
</evidence>
<dbReference type="PROSITE" id="PS00387">
    <property type="entry name" value="PPASE"/>
    <property type="match status" value="1"/>
</dbReference>
<dbReference type="RefSeq" id="XP_020062553.1">
    <property type="nucleotide sequence ID" value="XM_020208045.1"/>
</dbReference>
<dbReference type="GeneID" id="30982182"/>
<gene>
    <name evidence="8" type="ORF">CANTADRAFT_27255</name>
</gene>
<dbReference type="GO" id="GO:0005739">
    <property type="term" value="C:mitochondrion"/>
    <property type="evidence" value="ECO:0007669"/>
    <property type="project" value="EnsemblFungi"/>
</dbReference>
<reference evidence="9" key="1">
    <citation type="submission" date="2016-05" db="EMBL/GenBank/DDBJ databases">
        <title>Comparative genomics of biotechnologically important yeasts.</title>
        <authorList>
            <consortium name="DOE Joint Genome Institute"/>
            <person name="Riley R."/>
            <person name="Haridas S."/>
            <person name="Wolfe K.H."/>
            <person name="Lopes M.R."/>
            <person name="Hittinger C.T."/>
            <person name="Goker M."/>
            <person name="Salamov A."/>
            <person name="Wisecaver J."/>
            <person name="Long T.M."/>
            <person name="Aerts A.L."/>
            <person name="Barry K."/>
            <person name="Choi C."/>
            <person name="Clum A."/>
            <person name="Coughlan A.Y."/>
            <person name="Deshpande S."/>
            <person name="Douglass A.P."/>
            <person name="Hanson S.J."/>
            <person name="Klenk H.-P."/>
            <person name="Labutti K."/>
            <person name="Lapidus A."/>
            <person name="Lindquist E."/>
            <person name="Lipzen A."/>
            <person name="Meier-Kolthoff J.P."/>
            <person name="Ohm R.A."/>
            <person name="Otillar R.P."/>
            <person name="Pangilinan J."/>
            <person name="Peng Y."/>
            <person name="Rokas A."/>
            <person name="Rosa C.A."/>
            <person name="Scheuner C."/>
            <person name="Sibirny A.A."/>
            <person name="Slot J.C."/>
            <person name="Stielow J.B."/>
            <person name="Sun H."/>
            <person name="Kurtzman C.P."/>
            <person name="Blackwell M."/>
            <person name="Grigoriev I.V."/>
            <person name="Jeffries T.W."/>
        </authorList>
    </citation>
    <scope>NUCLEOTIDE SEQUENCE [LARGE SCALE GENOMIC DNA]</scope>
    <source>
        <strain evidence="9">NRRL Y-17324</strain>
    </source>
</reference>
<evidence type="ECO:0000256" key="5">
    <source>
        <dbReference type="ARBA" id="ARBA00022801"/>
    </source>
</evidence>
<name>A0A1E4SD37_9ASCO</name>
<dbReference type="GO" id="GO:0000287">
    <property type="term" value="F:magnesium ion binding"/>
    <property type="evidence" value="ECO:0007669"/>
    <property type="project" value="InterPro"/>
</dbReference>
<dbReference type="GO" id="GO:0006796">
    <property type="term" value="P:phosphate-containing compound metabolic process"/>
    <property type="evidence" value="ECO:0007669"/>
    <property type="project" value="InterPro"/>
</dbReference>
<dbReference type="EMBL" id="KV453915">
    <property type="protein sequence ID" value="ODV77431.1"/>
    <property type="molecule type" value="Genomic_DNA"/>
</dbReference>
<feature type="non-terminal residue" evidence="8">
    <location>
        <position position="250"/>
    </location>
</feature>
<dbReference type="SUPFAM" id="SSF50324">
    <property type="entry name" value="Inorganic pyrophosphatase"/>
    <property type="match status" value="1"/>
</dbReference>
<keyword evidence="6" id="KW-0460">Magnesium</keyword>
<evidence type="ECO:0000256" key="6">
    <source>
        <dbReference type="ARBA" id="ARBA00022842"/>
    </source>
</evidence>
<protein>
    <recommendedName>
        <fullName evidence="3">inorganic diphosphatase</fullName>
        <ecNumber evidence="3">3.6.1.1</ecNumber>
    </recommendedName>
    <alternativeName>
        <fullName evidence="7">Pyrophosphate phospho-hydrolase</fullName>
    </alternativeName>
</protein>
<dbReference type="InterPro" id="IPR036649">
    <property type="entry name" value="Pyrophosphatase_sf"/>
</dbReference>
<keyword evidence="9" id="KW-1185">Reference proteome</keyword>
<dbReference type="GO" id="GO:0004427">
    <property type="term" value="F:inorganic diphosphate phosphatase activity"/>
    <property type="evidence" value="ECO:0007669"/>
    <property type="project" value="UniProtKB-EC"/>
</dbReference>
<dbReference type="Proteomes" id="UP000094285">
    <property type="component" value="Unassembled WGS sequence"/>
</dbReference>
<evidence type="ECO:0000313" key="8">
    <source>
        <dbReference type="EMBL" id="ODV77431.1"/>
    </source>
</evidence>
<dbReference type="Pfam" id="PF00719">
    <property type="entry name" value="Pyrophosphatase"/>
    <property type="match status" value="1"/>
</dbReference>
<keyword evidence="4" id="KW-0479">Metal-binding</keyword>
<dbReference type="GO" id="GO:0009060">
    <property type="term" value="P:aerobic respiration"/>
    <property type="evidence" value="ECO:0007669"/>
    <property type="project" value="EnsemblFungi"/>
</dbReference>
<evidence type="ECO:0000256" key="7">
    <source>
        <dbReference type="ARBA" id="ARBA00032535"/>
    </source>
</evidence>
<evidence type="ECO:0000256" key="4">
    <source>
        <dbReference type="ARBA" id="ARBA00022723"/>
    </source>
</evidence>
<dbReference type="InterPro" id="IPR008162">
    <property type="entry name" value="Pyrophosphatase"/>
</dbReference>
<dbReference type="AlphaFoldDB" id="A0A1E4SD37"/>
<sequence>MFLPRFVRKDTTSVMKSTLSTARSRLDLNRQHLRLNSTSAGVDPAQISSASHGKKFTSSFKQYATANNKVVSWFHDVPMGLDTTTKEVNMVVEIPRWSNAKFEIDTQLEGNPIVQDEKKGEVRFVKNLFPHHGYIHNYGAISQTWEDPTTKHDGLDLFGDNDPLDVCDIGASVLNTGDIKRVKILGSIALIDDGELDWKVIAINVEDPLSQELFDIHDLYVKCPGLLETTRQWFRDYKLPDGKPKNKFAF</sequence>
<accession>A0A1E4SD37</accession>
<dbReference type="STRING" id="984487.A0A1E4SD37"/>
<dbReference type="CDD" id="cd00412">
    <property type="entry name" value="pyrophosphatase"/>
    <property type="match status" value="1"/>
</dbReference>
<dbReference type="PANTHER" id="PTHR10286">
    <property type="entry name" value="INORGANIC PYROPHOSPHATASE"/>
    <property type="match status" value="1"/>
</dbReference>
<dbReference type="EC" id="3.6.1.1" evidence="3"/>
<organism evidence="8 9">
    <name type="scientific">Suhomyces tanzawaensis NRRL Y-17324</name>
    <dbReference type="NCBI Taxonomy" id="984487"/>
    <lineage>
        <taxon>Eukaryota</taxon>
        <taxon>Fungi</taxon>
        <taxon>Dikarya</taxon>
        <taxon>Ascomycota</taxon>
        <taxon>Saccharomycotina</taxon>
        <taxon>Pichiomycetes</taxon>
        <taxon>Debaryomycetaceae</taxon>
        <taxon>Suhomyces</taxon>
    </lineage>
</organism>
<evidence type="ECO:0000256" key="2">
    <source>
        <dbReference type="ARBA" id="ARBA00006220"/>
    </source>
</evidence>
<evidence type="ECO:0000256" key="1">
    <source>
        <dbReference type="ARBA" id="ARBA00001946"/>
    </source>
</evidence>
<dbReference type="OrthoDB" id="1608002at2759"/>
<evidence type="ECO:0000313" key="9">
    <source>
        <dbReference type="Proteomes" id="UP000094285"/>
    </source>
</evidence>
<dbReference type="Gene3D" id="3.90.80.10">
    <property type="entry name" value="Inorganic pyrophosphatase"/>
    <property type="match status" value="1"/>
</dbReference>
<comment type="cofactor">
    <cofactor evidence="1">
        <name>Mg(2+)</name>
        <dbReference type="ChEBI" id="CHEBI:18420"/>
    </cofactor>
</comment>
<keyword evidence="5" id="KW-0378">Hydrolase</keyword>
<proteinExistence type="inferred from homology"/>